<protein>
    <submittedName>
        <fullName evidence="2">Uncharacterized protein</fullName>
    </submittedName>
</protein>
<comment type="caution">
    <text evidence="2">The sequence shown here is derived from an EMBL/GenBank/DDBJ whole genome shotgun (WGS) entry which is preliminary data.</text>
</comment>
<feature type="transmembrane region" description="Helical" evidence="1">
    <location>
        <begin position="7"/>
        <end position="24"/>
    </location>
</feature>
<dbReference type="EMBL" id="JAESIY010000011">
    <property type="protein sequence ID" value="MBL3658253.1"/>
    <property type="molecule type" value="Genomic_DNA"/>
</dbReference>
<evidence type="ECO:0000313" key="3">
    <source>
        <dbReference type="Proteomes" id="UP000659388"/>
    </source>
</evidence>
<dbReference type="AlphaFoldDB" id="A0A937K0D3"/>
<name>A0A937K0D3_9BACT</name>
<keyword evidence="1" id="KW-0472">Membrane</keyword>
<proteinExistence type="predicted"/>
<feature type="transmembrane region" description="Helical" evidence="1">
    <location>
        <begin position="71"/>
        <end position="95"/>
    </location>
</feature>
<organism evidence="2 3">
    <name type="scientific">Fulvivirga sediminis</name>
    <dbReference type="NCBI Taxonomy" id="2803949"/>
    <lineage>
        <taxon>Bacteria</taxon>
        <taxon>Pseudomonadati</taxon>
        <taxon>Bacteroidota</taxon>
        <taxon>Cytophagia</taxon>
        <taxon>Cytophagales</taxon>
        <taxon>Fulvivirgaceae</taxon>
        <taxon>Fulvivirga</taxon>
    </lineage>
</organism>
<keyword evidence="3" id="KW-1185">Reference proteome</keyword>
<sequence>MIKKLEIIFVVLFLHGILLRFISLEWSNELIIVSGIMLFVIYLLFGFSIFTNVSPKSIFKGGFKGTPVWQIVISIWSGLVMVVSMSGLLFRVLLLTGADEMLILAVMSVSVTTIFVALMMLFKKQYLDPFYTRFFKRMIPALIFSLIFVGISSADLYYIYTKDNPEEAERIKQKMERREAERNR</sequence>
<keyword evidence="1" id="KW-1133">Transmembrane helix</keyword>
<accession>A0A937K0D3</accession>
<dbReference type="RefSeq" id="WP_202246044.1">
    <property type="nucleotide sequence ID" value="NZ_JAESIY010000011.1"/>
</dbReference>
<evidence type="ECO:0000313" key="2">
    <source>
        <dbReference type="EMBL" id="MBL3658253.1"/>
    </source>
</evidence>
<gene>
    <name evidence="2" type="ORF">JL102_19025</name>
</gene>
<feature type="transmembrane region" description="Helical" evidence="1">
    <location>
        <begin position="30"/>
        <end position="50"/>
    </location>
</feature>
<keyword evidence="1" id="KW-0812">Transmembrane</keyword>
<feature type="transmembrane region" description="Helical" evidence="1">
    <location>
        <begin position="142"/>
        <end position="160"/>
    </location>
</feature>
<reference evidence="2" key="1">
    <citation type="submission" date="2021-01" db="EMBL/GenBank/DDBJ databases">
        <title>Fulvivirga kasyanovii gen. nov., sp nov., a novel member of the phylum Bacteroidetes isolated from seawater in a mussel farm.</title>
        <authorList>
            <person name="Zhao L.-H."/>
            <person name="Wang Z.-J."/>
        </authorList>
    </citation>
    <scope>NUCLEOTIDE SEQUENCE</scope>
    <source>
        <strain evidence="2">2943</strain>
    </source>
</reference>
<feature type="transmembrane region" description="Helical" evidence="1">
    <location>
        <begin position="101"/>
        <end position="122"/>
    </location>
</feature>
<dbReference type="Proteomes" id="UP000659388">
    <property type="component" value="Unassembled WGS sequence"/>
</dbReference>
<evidence type="ECO:0000256" key="1">
    <source>
        <dbReference type="SAM" id="Phobius"/>
    </source>
</evidence>